<evidence type="ECO:0000313" key="2">
    <source>
        <dbReference type="Proteomes" id="UP001139103"/>
    </source>
</evidence>
<accession>A0A9X1SHC9</accession>
<organism evidence="1 2">
    <name type="scientific">Blastopirellula sediminis</name>
    <dbReference type="NCBI Taxonomy" id="2894196"/>
    <lineage>
        <taxon>Bacteria</taxon>
        <taxon>Pseudomonadati</taxon>
        <taxon>Planctomycetota</taxon>
        <taxon>Planctomycetia</taxon>
        <taxon>Pirellulales</taxon>
        <taxon>Pirellulaceae</taxon>
        <taxon>Blastopirellula</taxon>
    </lineage>
</organism>
<gene>
    <name evidence="1" type="ORF">LOC68_01600</name>
</gene>
<reference evidence="1" key="1">
    <citation type="submission" date="2021-11" db="EMBL/GenBank/DDBJ databases">
        <title>Genome sequence.</title>
        <authorList>
            <person name="Sun Q."/>
        </authorList>
    </citation>
    <scope>NUCLEOTIDE SEQUENCE</scope>
    <source>
        <strain evidence="1">JC732</strain>
    </source>
</reference>
<protein>
    <submittedName>
        <fullName evidence="1">Uncharacterized protein</fullName>
    </submittedName>
</protein>
<dbReference type="AlphaFoldDB" id="A0A9X1SHC9"/>
<evidence type="ECO:0000313" key="1">
    <source>
        <dbReference type="EMBL" id="MCC9627089.1"/>
    </source>
</evidence>
<sequence>MTIFCVKEYDSGDFQGVVCDGRLASDIDDEEFITYFAVDGKRCDIRQRGIQEFASNPSDAFSDLAIESLLSLAIQNATEFELKEVTQSIEGQFLCKESQFTNREQVCRLELSTELVGEIATFNRSIHEIRTFEEVIQGFDSDPQKSNSSLPRLSEVLTKRATNLRLWSGLCIPICFRDQGLNIFGIAQISNLLGHEVNVRWVNGPIQIESGTELFCPGESRPLWRFGVVT</sequence>
<keyword evidence="2" id="KW-1185">Reference proteome</keyword>
<comment type="caution">
    <text evidence="1">The sequence shown here is derived from an EMBL/GenBank/DDBJ whole genome shotgun (WGS) entry which is preliminary data.</text>
</comment>
<name>A0A9X1SHC9_9BACT</name>
<dbReference type="Proteomes" id="UP001139103">
    <property type="component" value="Unassembled WGS sequence"/>
</dbReference>
<dbReference type="EMBL" id="JAJKFT010000002">
    <property type="protein sequence ID" value="MCC9627089.1"/>
    <property type="molecule type" value="Genomic_DNA"/>
</dbReference>
<proteinExistence type="predicted"/>
<dbReference type="RefSeq" id="WP_230214890.1">
    <property type="nucleotide sequence ID" value="NZ_JAJKFT010000002.1"/>
</dbReference>